<dbReference type="Pfam" id="PF01408">
    <property type="entry name" value="GFO_IDH_MocA"/>
    <property type="match status" value="1"/>
</dbReference>
<dbReference type="PANTHER" id="PTHR43377">
    <property type="entry name" value="BILIVERDIN REDUCTASE A"/>
    <property type="match status" value="1"/>
</dbReference>
<gene>
    <name evidence="3" type="ORF">WG622_17070</name>
</gene>
<evidence type="ECO:0000313" key="4">
    <source>
        <dbReference type="Proteomes" id="UP001368270"/>
    </source>
</evidence>
<evidence type="ECO:0000313" key="3">
    <source>
        <dbReference type="EMBL" id="MEJ5219970.1"/>
    </source>
</evidence>
<dbReference type="Gene3D" id="3.40.50.720">
    <property type="entry name" value="NAD(P)-binding Rossmann-like Domain"/>
    <property type="match status" value="1"/>
</dbReference>
<dbReference type="SUPFAM" id="SSF55347">
    <property type="entry name" value="Glyceraldehyde-3-phosphate dehydrogenase-like, C-terminal domain"/>
    <property type="match status" value="1"/>
</dbReference>
<dbReference type="PANTHER" id="PTHR43377:SF1">
    <property type="entry name" value="BILIVERDIN REDUCTASE A"/>
    <property type="match status" value="1"/>
</dbReference>
<feature type="domain" description="Gfo/Idh/MocA-like oxidoreductase N-terminal" evidence="1">
    <location>
        <begin position="4"/>
        <end position="116"/>
    </location>
</feature>
<protein>
    <submittedName>
        <fullName evidence="3">Gfo/Idh/MocA family oxidoreductase</fullName>
    </submittedName>
</protein>
<dbReference type="Proteomes" id="UP001368270">
    <property type="component" value="Unassembled WGS sequence"/>
</dbReference>
<dbReference type="InterPro" id="IPR055170">
    <property type="entry name" value="GFO_IDH_MocA-like_dom"/>
</dbReference>
<dbReference type="Pfam" id="PF22725">
    <property type="entry name" value="GFO_IDH_MocA_C3"/>
    <property type="match status" value="1"/>
</dbReference>
<sequence length="323" mass="35641">MNGLLIGYGNMGRNHARLLLQTEHELSLVEPSCADRDDLPETMKAIYDSLDAALASDSYDFAVVAAPSSLHFDIAKQLIQEGIDLLVEKPLCDTLEAAEELARIAKAKGVRILPGHVERYNPAVIHLKQQLQALDLSSVYRVEVVRCSPFPPRISDVGVAADLSVHDLDAINFLLGETATSVYCRRAQNIHATQEDGVLAILNYNGKFDCVMNTNWTTPLKRREMRVFGAWGMFSIDFIAQEVTFVENPSHEAGQSLTAIGAGDPVKLEVVKAEPLKNELDYFFAGLAEKRFFDEEVQSAINVIKVVGSFEASHRQGRDIALV</sequence>
<accession>A0ABU8QKM6</accession>
<feature type="domain" description="GFO/IDH/MocA-like oxidoreductase" evidence="2">
    <location>
        <begin position="127"/>
        <end position="234"/>
    </location>
</feature>
<name>A0ABU8QKM6_9RHOB</name>
<dbReference type="EMBL" id="JBBGAZ010000014">
    <property type="protein sequence ID" value="MEJ5219970.1"/>
    <property type="molecule type" value="Genomic_DNA"/>
</dbReference>
<evidence type="ECO:0000259" key="1">
    <source>
        <dbReference type="Pfam" id="PF01408"/>
    </source>
</evidence>
<organism evidence="3 4">
    <name type="scientific">Cognatishimia coralii</name>
    <dbReference type="NCBI Taxonomy" id="3083254"/>
    <lineage>
        <taxon>Bacteria</taxon>
        <taxon>Pseudomonadati</taxon>
        <taxon>Pseudomonadota</taxon>
        <taxon>Alphaproteobacteria</taxon>
        <taxon>Rhodobacterales</taxon>
        <taxon>Paracoccaceae</taxon>
        <taxon>Cognatishimia</taxon>
    </lineage>
</organism>
<keyword evidence="4" id="KW-1185">Reference proteome</keyword>
<dbReference type="RefSeq" id="WP_339404624.1">
    <property type="nucleotide sequence ID" value="NZ_JBBGAZ010000014.1"/>
</dbReference>
<proteinExistence type="predicted"/>
<dbReference type="InterPro" id="IPR051450">
    <property type="entry name" value="Gfo/Idh/MocA_Oxidoreductases"/>
</dbReference>
<comment type="caution">
    <text evidence="3">The sequence shown here is derived from an EMBL/GenBank/DDBJ whole genome shotgun (WGS) entry which is preliminary data.</text>
</comment>
<dbReference type="InterPro" id="IPR036291">
    <property type="entry name" value="NAD(P)-bd_dom_sf"/>
</dbReference>
<evidence type="ECO:0000259" key="2">
    <source>
        <dbReference type="Pfam" id="PF22725"/>
    </source>
</evidence>
<dbReference type="SUPFAM" id="SSF51735">
    <property type="entry name" value="NAD(P)-binding Rossmann-fold domains"/>
    <property type="match status" value="1"/>
</dbReference>
<dbReference type="InterPro" id="IPR000683">
    <property type="entry name" value="Gfo/Idh/MocA-like_OxRdtase_N"/>
</dbReference>
<reference evidence="3 4" key="1">
    <citation type="submission" date="2024-03" db="EMBL/GenBank/DDBJ databases">
        <title>Cognatishimia coralii sp. nov., a marine bacterium isolated from coral surrounding seawater.</title>
        <authorList>
            <person name="Liu X."/>
            <person name="Liu S."/>
            <person name="Sun H."/>
            <person name="Zhang Y."/>
        </authorList>
    </citation>
    <scope>NUCLEOTIDE SEQUENCE [LARGE SCALE GENOMIC DNA]</scope>
    <source>
        <strain evidence="3 4">D5M38</strain>
    </source>
</reference>
<dbReference type="Gene3D" id="3.30.360.10">
    <property type="entry name" value="Dihydrodipicolinate Reductase, domain 2"/>
    <property type="match status" value="1"/>
</dbReference>